<reference evidence="2 3" key="1">
    <citation type="submission" date="2019-10" db="EMBL/GenBank/DDBJ databases">
        <title>Rubrobacter sp nov SCSIO 52915 isolated from a deep-sea sediment in the South China Sea.</title>
        <authorList>
            <person name="Chen R.W."/>
        </authorList>
    </citation>
    <scope>NUCLEOTIDE SEQUENCE [LARGE SCALE GENOMIC DNA]</scope>
    <source>
        <strain evidence="2 3">SCSIO 52915</strain>
    </source>
</reference>
<feature type="compositionally biased region" description="Basic and acidic residues" evidence="1">
    <location>
        <begin position="9"/>
        <end position="23"/>
    </location>
</feature>
<protein>
    <submittedName>
        <fullName evidence="2">Uncharacterized protein</fullName>
    </submittedName>
</protein>
<name>A0A6G8PXH3_9ACTN</name>
<gene>
    <name evidence="2" type="ORF">GBA65_10720</name>
</gene>
<evidence type="ECO:0000256" key="1">
    <source>
        <dbReference type="SAM" id="MobiDB-lite"/>
    </source>
</evidence>
<dbReference type="KEGG" id="rmar:GBA65_10720"/>
<evidence type="ECO:0000313" key="3">
    <source>
        <dbReference type="Proteomes" id="UP000502706"/>
    </source>
</evidence>
<organism evidence="2 3">
    <name type="scientific">Rubrobacter marinus</name>
    <dbReference type="NCBI Taxonomy" id="2653852"/>
    <lineage>
        <taxon>Bacteria</taxon>
        <taxon>Bacillati</taxon>
        <taxon>Actinomycetota</taxon>
        <taxon>Rubrobacteria</taxon>
        <taxon>Rubrobacterales</taxon>
        <taxon>Rubrobacteraceae</taxon>
        <taxon>Rubrobacter</taxon>
    </lineage>
</organism>
<dbReference type="RefSeq" id="WP_166396583.1">
    <property type="nucleotide sequence ID" value="NZ_CP045121.1"/>
</dbReference>
<proteinExistence type="predicted"/>
<evidence type="ECO:0000313" key="2">
    <source>
        <dbReference type="EMBL" id="QIN78919.1"/>
    </source>
</evidence>
<feature type="region of interest" description="Disordered" evidence="1">
    <location>
        <begin position="1"/>
        <end position="23"/>
    </location>
</feature>
<dbReference type="AlphaFoldDB" id="A0A6G8PXH3"/>
<accession>A0A6G8PXH3</accession>
<dbReference type="EMBL" id="CP045121">
    <property type="protein sequence ID" value="QIN78919.1"/>
    <property type="molecule type" value="Genomic_DNA"/>
</dbReference>
<sequence>MEPGGRGLVEQDHPVGLDVEPRRPLPHAHHHVDVLVGRRVGGLLGGLVGPLGFGGRLLLGLLGDGRSSGRALRPPGGAGLLFLLLLGAGSTFAEPPLSGVLAEREPT</sequence>
<dbReference type="Proteomes" id="UP000502706">
    <property type="component" value="Chromosome"/>
</dbReference>
<keyword evidence="3" id="KW-1185">Reference proteome</keyword>